<dbReference type="FunCoup" id="G8JTB7">
    <property type="interactions" value="494"/>
</dbReference>
<evidence type="ECO:0000313" key="10">
    <source>
        <dbReference type="Proteomes" id="UP000006790"/>
    </source>
</evidence>
<keyword evidence="3 8" id="KW-0813">Transport</keyword>
<comment type="similarity">
    <text evidence="2 8">Belongs to the ZIP transporter (TC 2.A.5) family.</text>
</comment>
<dbReference type="NCBIfam" id="TIGR00820">
    <property type="entry name" value="zip"/>
    <property type="match status" value="1"/>
</dbReference>
<evidence type="ECO:0000256" key="2">
    <source>
        <dbReference type="ARBA" id="ARBA00006939"/>
    </source>
</evidence>
<dbReference type="eggNOG" id="KOG1558">
    <property type="taxonomic scope" value="Eukaryota"/>
</dbReference>
<dbReference type="GO" id="GO:0071578">
    <property type="term" value="P:zinc ion import across plasma membrane"/>
    <property type="evidence" value="ECO:0007669"/>
    <property type="project" value="TreeGrafter"/>
</dbReference>
<comment type="subcellular location">
    <subcellularLocation>
        <location evidence="1 8">Membrane</location>
        <topology evidence="1 8">Multi-pass membrane protein</topology>
    </subcellularLocation>
</comment>
<evidence type="ECO:0000313" key="9">
    <source>
        <dbReference type="EMBL" id="AET39270.1"/>
    </source>
</evidence>
<keyword evidence="10" id="KW-1185">Reference proteome</keyword>
<dbReference type="GeneID" id="11472464"/>
<proteinExistence type="inferred from homology"/>
<dbReference type="GO" id="GO:0000007">
    <property type="term" value="F:low-affinity zinc ion transmembrane transporter activity"/>
    <property type="evidence" value="ECO:0007669"/>
    <property type="project" value="TreeGrafter"/>
</dbReference>
<evidence type="ECO:0000256" key="5">
    <source>
        <dbReference type="ARBA" id="ARBA00022989"/>
    </source>
</evidence>
<feature type="transmembrane region" description="Helical" evidence="8">
    <location>
        <begin position="118"/>
        <end position="135"/>
    </location>
</feature>
<evidence type="ECO:0000256" key="1">
    <source>
        <dbReference type="ARBA" id="ARBA00004141"/>
    </source>
</evidence>
<name>G8JTB7_ERECY</name>
<evidence type="ECO:0000256" key="7">
    <source>
        <dbReference type="ARBA" id="ARBA00023136"/>
    </source>
</evidence>
<organism evidence="9 10">
    <name type="scientific">Eremothecium cymbalariae (strain CBS 270.75 / DBVPG 7215 / KCTC 17166 / NRRL Y-17582)</name>
    <name type="common">Yeast</name>
    <dbReference type="NCBI Taxonomy" id="931890"/>
    <lineage>
        <taxon>Eukaryota</taxon>
        <taxon>Fungi</taxon>
        <taxon>Dikarya</taxon>
        <taxon>Ascomycota</taxon>
        <taxon>Saccharomycotina</taxon>
        <taxon>Saccharomycetes</taxon>
        <taxon>Saccharomycetales</taxon>
        <taxon>Saccharomycetaceae</taxon>
        <taxon>Eremothecium</taxon>
    </lineage>
</organism>
<evidence type="ECO:0000256" key="3">
    <source>
        <dbReference type="ARBA" id="ARBA00022448"/>
    </source>
</evidence>
<dbReference type="GO" id="GO:0005886">
    <property type="term" value="C:plasma membrane"/>
    <property type="evidence" value="ECO:0007669"/>
    <property type="project" value="TreeGrafter"/>
</dbReference>
<feature type="transmembrane region" description="Helical" evidence="8">
    <location>
        <begin position="215"/>
        <end position="238"/>
    </location>
</feature>
<dbReference type="PANTHER" id="PTHR11040:SF69">
    <property type="entry name" value="ZINC-REGULATED TRANSPORTER 2"/>
    <property type="match status" value="1"/>
</dbReference>
<dbReference type="AlphaFoldDB" id="G8JTB7"/>
<dbReference type="InterPro" id="IPR003689">
    <property type="entry name" value="ZIP"/>
</dbReference>
<dbReference type="OrthoDB" id="448280at2759"/>
<dbReference type="STRING" id="931890.G8JTB7"/>
<dbReference type="OMA" id="CWVEGII"/>
<protein>
    <submittedName>
        <fullName evidence="9">Uncharacterized protein</fullName>
    </submittedName>
</protein>
<dbReference type="Pfam" id="PF02535">
    <property type="entry name" value="Zip"/>
    <property type="match status" value="1"/>
</dbReference>
<feature type="transmembrane region" description="Helical" evidence="8">
    <location>
        <begin position="355"/>
        <end position="374"/>
    </location>
</feature>
<accession>G8JTB7</accession>
<dbReference type="RefSeq" id="XP_003646087.1">
    <property type="nucleotide sequence ID" value="XM_003646039.1"/>
</dbReference>
<sequence length="375" mass="41057">MSVSPEASVLAYIFKRHAGHNHSDHVEEVPQCEVGNSYDGQDHLRVVAIFVILITSAIGTIFPLLSTNYSRIRLPSYCFFFAKYFGSGVIVATGFIHLLQPANENLSNECLGGVFAQYPWAFAICMMALFSLFFVEINTHHFVHKSNRLAENGNVSGKSLKDEDSQLDSKAADAPTSVLGPPGNKHFSHDEYHQDIEQANGLATNPNKEQYSNQLISLFILEFGVVFHSILIGLALAVSSSEEFVTLFVVLIFHQMFEGLGLGTRIAEASWGSGKSLTPWLLAFGYSLATPLAIAVGLGIKHSFAPESRQSLIVNGIFDAISAGVLIYTGLIELMAHEFLFSNSFKGENGYTKMMYGFIIMCFGAGSMSLLGRWA</sequence>
<feature type="transmembrane region" description="Helical" evidence="8">
    <location>
        <begin position="77"/>
        <end position="98"/>
    </location>
</feature>
<evidence type="ECO:0000256" key="4">
    <source>
        <dbReference type="ARBA" id="ARBA00022692"/>
    </source>
</evidence>
<dbReference type="KEGG" id="erc:Ecym_4202"/>
<keyword evidence="6 8" id="KW-0406">Ion transport</keyword>
<dbReference type="Proteomes" id="UP000006790">
    <property type="component" value="Chromosome 4"/>
</dbReference>
<feature type="transmembrane region" description="Helical" evidence="8">
    <location>
        <begin position="312"/>
        <end position="334"/>
    </location>
</feature>
<keyword evidence="7 8" id="KW-0472">Membrane</keyword>
<evidence type="ECO:0000256" key="8">
    <source>
        <dbReference type="RuleBase" id="RU362088"/>
    </source>
</evidence>
<dbReference type="EMBL" id="CP002500">
    <property type="protein sequence ID" value="AET39270.1"/>
    <property type="molecule type" value="Genomic_DNA"/>
</dbReference>
<keyword evidence="5 8" id="KW-1133">Transmembrane helix</keyword>
<keyword evidence="4 8" id="KW-0812">Transmembrane</keyword>
<dbReference type="InParanoid" id="G8JTB7"/>
<feature type="transmembrane region" description="Helical" evidence="8">
    <location>
        <begin position="46"/>
        <end position="65"/>
    </location>
</feature>
<dbReference type="HOGENOM" id="CLU_027089_0_2_1"/>
<dbReference type="PANTHER" id="PTHR11040">
    <property type="entry name" value="ZINC/IRON TRANSPORTER"/>
    <property type="match status" value="1"/>
</dbReference>
<gene>
    <name evidence="9" type="ordered locus">Ecym_4202</name>
</gene>
<comment type="caution">
    <text evidence="8">Lacks conserved residue(s) required for the propagation of feature annotation.</text>
</comment>
<evidence type="ECO:0000256" key="6">
    <source>
        <dbReference type="ARBA" id="ARBA00023065"/>
    </source>
</evidence>
<dbReference type="InterPro" id="IPR004698">
    <property type="entry name" value="Zn/Fe_permease_fun/pln"/>
</dbReference>
<reference evidence="10" key="1">
    <citation type="journal article" date="2012" name="G3 (Bethesda)">
        <title>Pichia sorbitophila, an interspecies yeast hybrid reveals early steps of genome resolution following polyploidization.</title>
        <authorList>
            <person name="Leh Louis V."/>
            <person name="Despons L."/>
            <person name="Friedrich A."/>
            <person name="Martin T."/>
            <person name="Durrens P."/>
            <person name="Casaregola S."/>
            <person name="Neuveglise C."/>
            <person name="Fairhead C."/>
            <person name="Marck C."/>
            <person name="Cruz J.A."/>
            <person name="Straub M.L."/>
            <person name="Kugler V."/>
            <person name="Sacerdot C."/>
            <person name="Uzunov Z."/>
            <person name="Thierry A."/>
            <person name="Weiss S."/>
            <person name="Bleykasten C."/>
            <person name="De Montigny J."/>
            <person name="Jacques N."/>
            <person name="Jung P."/>
            <person name="Lemaire M."/>
            <person name="Mallet S."/>
            <person name="Morel G."/>
            <person name="Richard G.F."/>
            <person name="Sarkar A."/>
            <person name="Savel G."/>
            <person name="Schacherer J."/>
            <person name="Seret M.L."/>
            <person name="Talla E."/>
            <person name="Samson G."/>
            <person name="Jubin C."/>
            <person name="Poulain J."/>
            <person name="Vacherie B."/>
            <person name="Barbe V."/>
            <person name="Pelletier E."/>
            <person name="Sherman D.J."/>
            <person name="Westhof E."/>
            <person name="Weissenbach J."/>
            <person name="Baret P.V."/>
            <person name="Wincker P."/>
            <person name="Gaillardin C."/>
            <person name="Dujon B."/>
            <person name="Souciet J.L."/>
        </authorList>
    </citation>
    <scope>NUCLEOTIDE SEQUENCE [LARGE SCALE GENOMIC DNA]</scope>
    <source>
        <strain evidence="10">CBS 270.75 / DBVPG 7215 / KCTC 17166 / NRRL Y-17582</strain>
    </source>
</reference>
<feature type="transmembrane region" description="Helical" evidence="8">
    <location>
        <begin position="279"/>
        <end position="300"/>
    </location>
</feature>